<dbReference type="Pfam" id="PF14559">
    <property type="entry name" value="TPR_19"/>
    <property type="match status" value="2"/>
</dbReference>
<dbReference type="PROSITE" id="PS50005">
    <property type="entry name" value="TPR"/>
    <property type="match status" value="4"/>
</dbReference>
<dbReference type="InterPro" id="IPR011990">
    <property type="entry name" value="TPR-like_helical_dom_sf"/>
</dbReference>
<dbReference type="InterPro" id="IPR037257">
    <property type="entry name" value="T2SS_E_N_sf"/>
</dbReference>
<dbReference type="InterPro" id="IPR019734">
    <property type="entry name" value="TPR_rpt"/>
</dbReference>
<evidence type="ECO:0000256" key="2">
    <source>
        <dbReference type="ARBA" id="ARBA00022803"/>
    </source>
</evidence>
<dbReference type="SUPFAM" id="SSF160246">
    <property type="entry name" value="EspE N-terminal domain-like"/>
    <property type="match status" value="1"/>
</dbReference>
<evidence type="ECO:0000256" key="3">
    <source>
        <dbReference type="PROSITE-ProRule" id="PRU00339"/>
    </source>
</evidence>
<comment type="caution">
    <text evidence="5">The sequence shown here is derived from an EMBL/GenBank/DDBJ whole genome shotgun (WGS) entry which is preliminary data.</text>
</comment>
<dbReference type="SUPFAM" id="SSF81901">
    <property type="entry name" value="HCP-like"/>
    <property type="match status" value="1"/>
</dbReference>
<dbReference type="AlphaFoldDB" id="A0A7C4X9V6"/>
<sequence>MAIKGSLSEANLPDVIQLLSFSLKSGCLSVTDGKNFGNIFLKEGKIIYATLLNRKDRLGDILIKKKIIDETMLKEALEEQRTKNKRLGEILVEKGYITEEILAQELTAQITETIFTMLTWETGYFNFEADLLPASGEFIVQLSPQQLLLEGAHQIDEWRKIENKLPPFETVLVTKPDSLNIPLTDEEQKVMALIDGTRTIDDILKLSELDFFETCRIIYGLLSAGLLEKPEKILISKKIGDVTEYKNLGFAFFKTEMYEEAEREFKKILEIEPNNVEALLYEGLIELKRGNYDKAKEYLLNANNLEKRVSILNNLGYLFIQSGEFEQALEYLNEAKGISSDDPRVNCNLGIALYHQGKLREAMEILSAVIEKRQEFLTPHIYLSVILLKLAIIEPDFKVEKAIDFLKDCINKFPRIELFKNNLAVLYEALDQPEEAERAYRQALEDNPNSLQVCRNLANFYYESQILGAARELYEKIPEEKRDWEVLFKLGNIYMRQGDQGLALSCWQKAHLLNPQNDIIAKNIQTLQKTRGE</sequence>
<dbReference type="PANTHER" id="PTHR36304">
    <property type="entry name" value="DOMAIN GTPASE-ACTIVATING PROTEIN, PUTATIVE-RELATED-RELATED"/>
    <property type="match status" value="1"/>
</dbReference>
<dbReference type="Gene3D" id="1.25.40.10">
    <property type="entry name" value="Tetratricopeptide repeat domain"/>
    <property type="match status" value="3"/>
</dbReference>
<feature type="repeat" description="TPR" evidence="3">
    <location>
        <begin position="309"/>
        <end position="342"/>
    </location>
</feature>
<dbReference type="Pfam" id="PF07719">
    <property type="entry name" value="TPR_2"/>
    <property type="match status" value="2"/>
</dbReference>
<keyword evidence="2 3" id="KW-0802">TPR repeat</keyword>
<evidence type="ECO:0000259" key="4">
    <source>
        <dbReference type="Pfam" id="PF14332"/>
    </source>
</evidence>
<dbReference type="PANTHER" id="PTHR36304:SF4">
    <property type="entry name" value="DUF4388 DOMAIN-CONTAINING PROTEIN"/>
    <property type="match status" value="1"/>
</dbReference>
<feature type="domain" description="PatA-like N-terminal" evidence="4">
    <location>
        <begin position="4"/>
        <end position="159"/>
    </location>
</feature>
<evidence type="ECO:0000256" key="1">
    <source>
        <dbReference type="ARBA" id="ARBA00022737"/>
    </source>
</evidence>
<name>A0A7C4X9V6_UNCW3</name>
<dbReference type="InterPro" id="IPR013105">
    <property type="entry name" value="TPR_2"/>
</dbReference>
<proteinExistence type="predicted"/>
<dbReference type="InterPro" id="IPR025497">
    <property type="entry name" value="PatA-like_N"/>
</dbReference>
<dbReference type="Pfam" id="PF14332">
    <property type="entry name" value="DUF4388"/>
    <property type="match status" value="1"/>
</dbReference>
<keyword evidence="1" id="KW-0677">Repeat</keyword>
<dbReference type="SUPFAM" id="SSF48452">
    <property type="entry name" value="TPR-like"/>
    <property type="match status" value="1"/>
</dbReference>
<accession>A0A7C4X9V6</accession>
<protein>
    <submittedName>
        <fullName evidence="5">Tetratricopeptide repeat protein</fullName>
    </submittedName>
</protein>
<feature type="repeat" description="TPR" evidence="3">
    <location>
        <begin position="484"/>
        <end position="517"/>
    </location>
</feature>
<reference evidence="5" key="1">
    <citation type="journal article" date="2020" name="mSystems">
        <title>Genome- and Community-Level Interaction Insights into Carbon Utilization and Element Cycling Functions of Hydrothermarchaeota in Hydrothermal Sediment.</title>
        <authorList>
            <person name="Zhou Z."/>
            <person name="Liu Y."/>
            <person name="Xu W."/>
            <person name="Pan J."/>
            <person name="Luo Z.H."/>
            <person name="Li M."/>
        </authorList>
    </citation>
    <scope>NUCLEOTIDE SEQUENCE [LARGE SCALE GENOMIC DNA]</scope>
    <source>
        <strain evidence="5">SpSt-774</strain>
    </source>
</reference>
<feature type="repeat" description="TPR" evidence="3">
    <location>
        <begin position="242"/>
        <end position="275"/>
    </location>
</feature>
<gene>
    <name evidence="5" type="ORF">ENV60_01275</name>
</gene>
<dbReference type="PROSITE" id="PS50293">
    <property type="entry name" value="TPR_REGION"/>
    <property type="match status" value="1"/>
</dbReference>
<dbReference type="EMBL" id="DTGZ01000024">
    <property type="protein sequence ID" value="HGV96914.1"/>
    <property type="molecule type" value="Genomic_DNA"/>
</dbReference>
<evidence type="ECO:0000313" key="5">
    <source>
        <dbReference type="EMBL" id="HGV96914.1"/>
    </source>
</evidence>
<organism evidence="5">
    <name type="scientific">candidate division WOR-3 bacterium</name>
    <dbReference type="NCBI Taxonomy" id="2052148"/>
    <lineage>
        <taxon>Bacteria</taxon>
        <taxon>Bacteria division WOR-3</taxon>
    </lineage>
</organism>
<dbReference type="SMART" id="SM00028">
    <property type="entry name" value="TPR"/>
    <property type="match status" value="6"/>
</dbReference>
<feature type="repeat" description="TPR" evidence="3">
    <location>
        <begin position="417"/>
        <end position="450"/>
    </location>
</feature>